<name>A0A6L6L8C5_9FIRM</name>
<evidence type="ECO:0000313" key="1">
    <source>
        <dbReference type="EMBL" id="MTR86670.1"/>
    </source>
</evidence>
<dbReference type="AlphaFoldDB" id="A0A6L6L8C5"/>
<dbReference type="RefSeq" id="WP_155219870.1">
    <property type="nucleotide sequence ID" value="NZ_WNAJ01000026.1"/>
</dbReference>
<accession>A0A6L6L8C5</accession>
<organism evidence="1 2">
    <name type="scientific">Roseburia intestinalis</name>
    <dbReference type="NCBI Taxonomy" id="166486"/>
    <lineage>
        <taxon>Bacteria</taxon>
        <taxon>Bacillati</taxon>
        <taxon>Bacillota</taxon>
        <taxon>Clostridia</taxon>
        <taxon>Lachnospirales</taxon>
        <taxon>Lachnospiraceae</taxon>
        <taxon>Roseburia</taxon>
    </lineage>
</organism>
<proteinExistence type="predicted"/>
<gene>
    <name evidence="1" type="ORF">GMD50_16820</name>
</gene>
<sequence>MGKLIDADHVKVFFFSETSGTEDVIRDLMDTHGLDYANDINEEVIMAFAKDLLKAVQNVIDTEPTACDPDKVVQQLEDRSTLSRPVGWTKSYEIITLKDAIEIVKGGGVDG</sequence>
<comment type="caution">
    <text evidence="1">The sequence shown here is derived from an EMBL/GenBank/DDBJ whole genome shotgun (WGS) entry which is preliminary data.</text>
</comment>
<dbReference type="EMBL" id="WNAJ01000026">
    <property type="protein sequence ID" value="MTR86670.1"/>
    <property type="molecule type" value="Genomic_DNA"/>
</dbReference>
<reference evidence="1 2" key="1">
    <citation type="journal article" date="2019" name="Nat. Med.">
        <title>A library of human gut bacterial isolates paired with longitudinal multiomics data enables mechanistic microbiome research.</title>
        <authorList>
            <person name="Poyet M."/>
            <person name="Groussin M."/>
            <person name="Gibbons S.M."/>
            <person name="Avila-Pacheco J."/>
            <person name="Jiang X."/>
            <person name="Kearney S.M."/>
            <person name="Perrotta A.R."/>
            <person name="Berdy B."/>
            <person name="Zhao S."/>
            <person name="Lieberman T.D."/>
            <person name="Swanson P.K."/>
            <person name="Smith M."/>
            <person name="Roesemann S."/>
            <person name="Alexander J.E."/>
            <person name="Rich S.A."/>
            <person name="Livny J."/>
            <person name="Vlamakis H."/>
            <person name="Clish C."/>
            <person name="Bullock K."/>
            <person name="Deik A."/>
            <person name="Scott J."/>
            <person name="Pierce K.A."/>
            <person name="Xavier R.J."/>
            <person name="Alm E.J."/>
        </authorList>
    </citation>
    <scope>NUCLEOTIDE SEQUENCE [LARGE SCALE GENOMIC DNA]</scope>
    <source>
        <strain evidence="1 2">BIOML-A1</strain>
    </source>
</reference>
<protein>
    <submittedName>
        <fullName evidence="1">Uncharacterized protein</fullName>
    </submittedName>
</protein>
<evidence type="ECO:0000313" key="2">
    <source>
        <dbReference type="Proteomes" id="UP000478483"/>
    </source>
</evidence>
<dbReference type="Proteomes" id="UP000478483">
    <property type="component" value="Unassembled WGS sequence"/>
</dbReference>